<dbReference type="SUPFAM" id="SSF52540">
    <property type="entry name" value="P-loop containing nucleoside triphosphate hydrolases"/>
    <property type="match status" value="1"/>
</dbReference>
<dbReference type="EMBL" id="CAFBNR010000011">
    <property type="protein sequence ID" value="CAB4957672.1"/>
    <property type="molecule type" value="Genomic_DNA"/>
</dbReference>
<evidence type="ECO:0000313" key="8">
    <source>
        <dbReference type="EMBL" id="CAB4957672.1"/>
    </source>
</evidence>
<protein>
    <submittedName>
        <fullName evidence="8">Unannotated protein</fullName>
    </submittedName>
</protein>
<dbReference type="Gene3D" id="1.10.3380.30">
    <property type="match status" value="1"/>
</dbReference>
<evidence type="ECO:0000256" key="4">
    <source>
        <dbReference type="ARBA" id="ARBA00022840"/>
    </source>
</evidence>
<evidence type="ECO:0000259" key="6">
    <source>
        <dbReference type="PROSITE" id="PS51192"/>
    </source>
</evidence>
<keyword evidence="2" id="KW-0378">Hydrolase</keyword>
<evidence type="ECO:0000256" key="5">
    <source>
        <dbReference type="SAM" id="Coils"/>
    </source>
</evidence>
<dbReference type="SMART" id="SM01142">
    <property type="entry name" value="DSHCT"/>
    <property type="match status" value="1"/>
</dbReference>
<dbReference type="CDD" id="cd18795">
    <property type="entry name" value="SF2_C_Ski2"/>
    <property type="match status" value="1"/>
</dbReference>
<sequence length="869" mass="95397">MSDPDANKLTARYDFALDKFQIDAIASINDGLNVLVAAPTGSGKTVVAEYAVARAHRAGLRSFYTAPIKALSNQKFVELSTFYGESQVGLLTGDNSINPNAPIVVMTTEVLRNMIYARSQALESLGVVVLDEVHFLQDAYRGPVWEEIIIHLEPTVQLVCLSATVSNATELCDWLTTVRGPTTPIVETKRPIELTNHYLIGDKSSNSVKSFDVLVDGRANPEVLRFEQTKSNTPVRHGGRPQSKKYGGSQRLFAPQRSDIIKELASSDLLPAIFFIFSRNQCDEAAKSCLKMGISLTTAAEKKEIVAIAHERLANFSDDDLAALEFTQFVKQLEAGIGSHHAGIVPTFKEIVETCFARGLVKVVFATETLAVGINMPARAVVLDKITKFNGENHQMLKPSDYAQLTGRAGRRGLDDIGHALVVWSPFVTFDQVAALVASRSFVLNSAFRPTYNMAANLIRSTSQVQARHLLNLSFAQFQSGKDVVEIQARIQRRSKERDRLMLQAESPFGDIEEYRLRKSAKAQPSEIDNSLSELRPGDVIEAGSISRTERMVVLTVAQRSDGTKITALSRSRSVQTFSVRDFAQPVLPLGYVKLPSPFAPNNNKFLKEASSRLATAKIKQSSRIKQTSKSQQADHPVVSDPDLKFRLIAAESAERIDRELEQLEKRVSNSTQSVSNKFDELVKLLTEWGFVDEWSLTSRGQMLSHIFHESDLLIANCVSEGIFDGLSAPNMAALASVFVFQARGGEDAITGHFPNNELKVRWKSLAKLSQKLATAETNHGLVVHRGPEAGFMGAALDWASGTPLVDVLEEDELTAGDFVRTIKQLIDLLRQLSIVLFEESDRNAASAAAEMCFRGVVAASSSVGRIAS</sequence>
<evidence type="ECO:0000259" key="7">
    <source>
        <dbReference type="PROSITE" id="PS51194"/>
    </source>
</evidence>
<dbReference type="GO" id="GO:0055087">
    <property type="term" value="C:Ski complex"/>
    <property type="evidence" value="ECO:0007669"/>
    <property type="project" value="TreeGrafter"/>
</dbReference>
<feature type="domain" description="Helicase ATP-binding" evidence="6">
    <location>
        <begin position="25"/>
        <end position="183"/>
    </location>
</feature>
<evidence type="ECO:0000256" key="2">
    <source>
        <dbReference type="ARBA" id="ARBA00022801"/>
    </source>
</evidence>
<accession>A0A6J7KTB7</accession>
<dbReference type="InterPro" id="IPR014001">
    <property type="entry name" value="Helicase_ATP-bd"/>
</dbReference>
<reference evidence="8" key="1">
    <citation type="submission" date="2020-05" db="EMBL/GenBank/DDBJ databases">
        <authorList>
            <person name="Chiriac C."/>
            <person name="Salcher M."/>
            <person name="Ghai R."/>
            <person name="Kavagutti S V."/>
        </authorList>
    </citation>
    <scope>NUCLEOTIDE SEQUENCE</scope>
</reference>
<dbReference type="PROSITE" id="PS51192">
    <property type="entry name" value="HELICASE_ATP_BIND_1"/>
    <property type="match status" value="1"/>
</dbReference>
<dbReference type="GO" id="GO:0004386">
    <property type="term" value="F:helicase activity"/>
    <property type="evidence" value="ECO:0007669"/>
    <property type="project" value="UniProtKB-KW"/>
</dbReference>
<dbReference type="InterPro" id="IPR001650">
    <property type="entry name" value="Helicase_C-like"/>
</dbReference>
<dbReference type="Gene3D" id="3.40.50.300">
    <property type="entry name" value="P-loop containing nucleotide triphosphate hydrolases"/>
    <property type="match status" value="2"/>
</dbReference>
<keyword evidence="4" id="KW-0067">ATP-binding</keyword>
<dbReference type="InterPro" id="IPR050699">
    <property type="entry name" value="RNA-DNA_Helicase"/>
</dbReference>
<feature type="domain" description="Helicase C-terminal" evidence="7">
    <location>
        <begin position="301"/>
        <end position="459"/>
    </location>
</feature>
<gene>
    <name evidence="8" type="ORF">UFOPK3879_00377</name>
</gene>
<dbReference type="SMART" id="SM00487">
    <property type="entry name" value="DEXDc"/>
    <property type="match status" value="1"/>
</dbReference>
<dbReference type="PANTHER" id="PTHR12131">
    <property type="entry name" value="ATP-DEPENDENT RNA AND DNA HELICASE"/>
    <property type="match status" value="1"/>
</dbReference>
<keyword evidence="3" id="KW-0347">Helicase</keyword>
<proteinExistence type="predicted"/>
<evidence type="ECO:0000256" key="1">
    <source>
        <dbReference type="ARBA" id="ARBA00022741"/>
    </source>
</evidence>
<dbReference type="InterPro" id="IPR012961">
    <property type="entry name" value="Ski2/MTR4_C"/>
</dbReference>
<evidence type="ECO:0000256" key="3">
    <source>
        <dbReference type="ARBA" id="ARBA00022806"/>
    </source>
</evidence>
<dbReference type="PANTHER" id="PTHR12131:SF1">
    <property type="entry name" value="ATP-DEPENDENT RNA HELICASE SUPV3L1, MITOCHONDRIAL-RELATED"/>
    <property type="match status" value="1"/>
</dbReference>
<dbReference type="InterPro" id="IPR011545">
    <property type="entry name" value="DEAD/DEAH_box_helicase_dom"/>
</dbReference>
<dbReference type="AlphaFoldDB" id="A0A6J7KTB7"/>
<dbReference type="InterPro" id="IPR058621">
    <property type="entry name" value="SH3_HelY"/>
</dbReference>
<dbReference type="PROSITE" id="PS51194">
    <property type="entry name" value="HELICASE_CTER"/>
    <property type="match status" value="1"/>
</dbReference>
<dbReference type="Pfam" id="PF00270">
    <property type="entry name" value="DEAD"/>
    <property type="match status" value="1"/>
</dbReference>
<organism evidence="8">
    <name type="scientific">freshwater metagenome</name>
    <dbReference type="NCBI Taxonomy" id="449393"/>
    <lineage>
        <taxon>unclassified sequences</taxon>
        <taxon>metagenomes</taxon>
        <taxon>ecological metagenomes</taxon>
    </lineage>
</organism>
<feature type="coiled-coil region" evidence="5">
    <location>
        <begin position="647"/>
        <end position="674"/>
    </location>
</feature>
<keyword evidence="5" id="KW-0175">Coiled coil</keyword>
<dbReference type="GO" id="GO:0003676">
    <property type="term" value="F:nucleic acid binding"/>
    <property type="evidence" value="ECO:0007669"/>
    <property type="project" value="InterPro"/>
</dbReference>
<dbReference type="GO" id="GO:0016787">
    <property type="term" value="F:hydrolase activity"/>
    <property type="evidence" value="ECO:0007669"/>
    <property type="project" value="UniProtKB-KW"/>
</dbReference>
<dbReference type="GO" id="GO:0070478">
    <property type="term" value="P:nuclear-transcribed mRNA catabolic process, 3'-5' exonucleolytic nonsense-mediated decay"/>
    <property type="evidence" value="ECO:0007669"/>
    <property type="project" value="TreeGrafter"/>
</dbReference>
<dbReference type="SMART" id="SM00490">
    <property type="entry name" value="HELICc"/>
    <property type="match status" value="1"/>
</dbReference>
<dbReference type="GO" id="GO:0005524">
    <property type="term" value="F:ATP binding"/>
    <property type="evidence" value="ECO:0007669"/>
    <property type="project" value="UniProtKB-KW"/>
</dbReference>
<dbReference type="InterPro" id="IPR027417">
    <property type="entry name" value="P-loop_NTPase"/>
</dbReference>
<dbReference type="Pfam" id="PF08148">
    <property type="entry name" value="DSHCT"/>
    <property type="match status" value="1"/>
</dbReference>
<keyword evidence="1" id="KW-0547">Nucleotide-binding</keyword>
<dbReference type="Pfam" id="PF00271">
    <property type="entry name" value="Helicase_C"/>
    <property type="match status" value="1"/>
</dbReference>
<dbReference type="Pfam" id="PF26090">
    <property type="entry name" value="SH3_HelY"/>
    <property type="match status" value="1"/>
</dbReference>
<name>A0A6J7KTB7_9ZZZZ</name>